<comment type="caution">
    <text evidence="8">The sequence shown here is derived from an EMBL/GenBank/DDBJ whole genome shotgun (WGS) entry which is preliminary data.</text>
</comment>
<dbReference type="EMBL" id="JSZA02000035">
    <property type="protein sequence ID" value="TGO03178.1"/>
    <property type="molecule type" value="Genomic_DNA"/>
</dbReference>
<keyword evidence="5" id="KW-0333">Golgi apparatus</keyword>
<proteinExistence type="predicted"/>
<keyword evidence="6" id="KW-0472">Membrane</keyword>
<keyword evidence="2" id="KW-0808">Transferase</keyword>
<evidence type="ECO:0000256" key="1">
    <source>
        <dbReference type="ARBA" id="ARBA00004323"/>
    </source>
</evidence>
<dbReference type="Proteomes" id="UP000030428">
    <property type="component" value="Unassembled WGS sequence"/>
</dbReference>
<dbReference type="PANTHER" id="PTHR12137:SF54">
    <property type="entry name" value="CARBOHYDRATE SULFOTRANSFERASE"/>
    <property type="match status" value="1"/>
</dbReference>
<evidence type="ECO:0000256" key="7">
    <source>
        <dbReference type="ARBA" id="ARBA00023180"/>
    </source>
</evidence>
<reference evidence="8 9" key="1">
    <citation type="journal article" date="2016" name="Front. Microbiol.">
        <title>Single-Cell (Meta-)Genomics of a Dimorphic Candidatus Thiomargarita nelsonii Reveals Genomic Plasticity.</title>
        <authorList>
            <person name="Flood B.E."/>
            <person name="Fliss P."/>
            <person name="Jones D.S."/>
            <person name="Dick G.J."/>
            <person name="Jain S."/>
            <person name="Kaster A.K."/>
            <person name="Winkel M."/>
            <person name="Mussmann M."/>
            <person name="Bailey J."/>
        </authorList>
    </citation>
    <scope>NUCLEOTIDE SEQUENCE [LARGE SCALE GENOMIC DNA]</scope>
    <source>
        <strain evidence="8">Hydrate Ridge</strain>
    </source>
</reference>
<gene>
    <name evidence="8" type="ORF">PN36_11450</name>
</gene>
<protein>
    <recommendedName>
        <fullName evidence="10">Carbohydrate sulfotransferase</fullName>
    </recommendedName>
</protein>
<keyword evidence="9" id="KW-1185">Reference proteome</keyword>
<dbReference type="InterPro" id="IPR018011">
    <property type="entry name" value="Carb_sulfotrans_8-10"/>
</dbReference>
<keyword evidence="7" id="KW-0325">Glycoprotein</keyword>
<dbReference type="InterPro" id="IPR005331">
    <property type="entry name" value="Sulfotransferase"/>
</dbReference>
<evidence type="ECO:0000256" key="4">
    <source>
        <dbReference type="ARBA" id="ARBA00022989"/>
    </source>
</evidence>
<comment type="subcellular location">
    <subcellularLocation>
        <location evidence="1">Golgi apparatus membrane</location>
        <topology evidence="1">Single-pass type II membrane protein</topology>
    </subcellularLocation>
</comment>
<evidence type="ECO:0000256" key="6">
    <source>
        <dbReference type="ARBA" id="ARBA00023136"/>
    </source>
</evidence>
<evidence type="ECO:0000256" key="3">
    <source>
        <dbReference type="ARBA" id="ARBA00022692"/>
    </source>
</evidence>
<dbReference type="AlphaFoldDB" id="A0A4E0QR43"/>
<sequence length="226" mass="26923">MAKNMPHFFNIKQNYYISTNYKVLYSLLYSQPSLQVAAKISMAIHTYLNRFTPFHLRCHFLLVRDPYKRLVSFYKDKFRQQPLHKWLTYDELQICQRLFCPYIQINPYSSPADIREKLLSVSFTQFINLLPQVYHLDDHLRPQTRLTMMFFHGIPIGSIKFERILKVESSDDMAYLQDELSIGLSKKYNNTDKILLPNPWSPALRAVVNNLYQADFEAFNYEMRTV</sequence>
<dbReference type="GO" id="GO:0016020">
    <property type="term" value="C:membrane"/>
    <property type="evidence" value="ECO:0007669"/>
    <property type="project" value="InterPro"/>
</dbReference>
<dbReference type="PANTHER" id="PTHR12137">
    <property type="entry name" value="CARBOHYDRATE SULFOTRANSFERASE"/>
    <property type="match status" value="1"/>
</dbReference>
<evidence type="ECO:0000313" key="9">
    <source>
        <dbReference type="Proteomes" id="UP000030428"/>
    </source>
</evidence>
<evidence type="ECO:0000256" key="5">
    <source>
        <dbReference type="ARBA" id="ARBA00023034"/>
    </source>
</evidence>
<keyword evidence="3" id="KW-0812">Transmembrane</keyword>
<accession>A0A4E0QR43</accession>
<dbReference type="Pfam" id="PF03567">
    <property type="entry name" value="Sulfotransfer_2"/>
    <property type="match status" value="1"/>
</dbReference>
<organism evidence="8 9">
    <name type="scientific">Candidatus Thiomargarita nelsonii</name>
    <dbReference type="NCBI Taxonomy" id="1003181"/>
    <lineage>
        <taxon>Bacteria</taxon>
        <taxon>Pseudomonadati</taxon>
        <taxon>Pseudomonadota</taxon>
        <taxon>Gammaproteobacteria</taxon>
        <taxon>Thiotrichales</taxon>
        <taxon>Thiotrichaceae</taxon>
        <taxon>Thiomargarita</taxon>
    </lineage>
</organism>
<evidence type="ECO:0000256" key="2">
    <source>
        <dbReference type="ARBA" id="ARBA00022679"/>
    </source>
</evidence>
<dbReference type="GO" id="GO:0016051">
    <property type="term" value="P:carbohydrate biosynthetic process"/>
    <property type="evidence" value="ECO:0007669"/>
    <property type="project" value="InterPro"/>
</dbReference>
<evidence type="ECO:0000313" key="8">
    <source>
        <dbReference type="EMBL" id="TGO03178.1"/>
    </source>
</evidence>
<keyword evidence="4" id="KW-1133">Transmembrane helix</keyword>
<name>A0A4E0QR43_9GAMM</name>
<evidence type="ECO:0008006" key="10">
    <source>
        <dbReference type="Google" id="ProtNLM"/>
    </source>
</evidence>
<dbReference type="GO" id="GO:0008146">
    <property type="term" value="F:sulfotransferase activity"/>
    <property type="evidence" value="ECO:0007669"/>
    <property type="project" value="InterPro"/>
</dbReference>